<evidence type="ECO:0000256" key="1">
    <source>
        <dbReference type="ARBA" id="ARBA00004141"/>
    </source>
</evidence>
<dbReference type="InterPro" id="IPR003834">
    <property type="entry name" value="Cyt_c_assmbl_TM_dom"/>
</dbReference>
<evidence type="ECO:0000256" key="3">
    <source>
        <dbReference type="ARBA" id="ARBA00022692"/>
    </source>
</evidence>
<dbReference type="InterPro" id="IPR051790">
    <property type="entry name" value="Cytochrome_c-biogenesis_DsbD"/>
</dbReference>
<dbReference type="Pfam" id="PF02683">
    <property type="entry name" value="DsbD_TM"/>
    <property type="match status" value="1"/>
</dbReference>
<dbReference type="GO" id="GO:0016020">
    <property type="term" value="C:membrane"/>
    <property type="evidence" value="ECO:0007669"/>
    <property type="project" value="UniProtKB-SubCell"/>
</dbReference>
<evidence type="ECO:0000256" key="7">
    <source>
        <dbReference type="SAM" id="Phobius"/>
    </source>
</evidence>
<feature type="transmembrane region" description="Helical" evidence="7">
    <location>
        <begin position="170"/>
        <end position="190"/>
    </location>
</feature>
<dbReference type="AlphaFoldDB" id="A0A1L8CL82"/>
<evidence type="ECO:0000256" key="5">
    <source>
        <dbReference type="ARBA" id="ARBA00022989"/>
    </source>
</evidence>
<dbReference type="PANTHER" id="PTHR31272">
    <property type="entry name" value="CYTOCHROME C-TYPE BIOGENESIS PROTEIN HI_1454-RELATED"/>
    <property type="match status" value="1"/>
</dbReference>
<reference evidence="9 10" key="1">
    <citation type="journal article" date="2017" name="Arch. Microbiol.">
        <title>Mariprofundus micogutta sp. nov., a novel iron-oxidizing zetaproteobacterium isolated from a deep-sea hydrothermal field at the Bayonnaise knoll of the Izu-Ogasawara arc, and a description of Mariprofundales ord. nov. and Zetaproteobacteria classis nov.</title>
        <authorList>
            <person name="Makita H."/>
            <person name="Tanaka E."/>
            <person name="Mitsunobu S."/>
            <person name="Miyazaki M."/>
            <person name="Nunoura T."/>
            <person name="Uematsu K."/>
            <person name="Takaki Y."/>
            <person name="Nishi S."/>
            <person name="Shimamura S."/>
            <person name="Takai K."/>
        </authorList>
    </citation>
    <scope>NUCLEOTIDE SEQUENCE [LARGE SCALE GENOMIC DNA]</scope>
    <source>
        <strain evidence="9 10">ET2</strain>
    </source>
</reference>
<comment type="subcellular location">
    <subcellularLocation>
        <location evidence="1">Membrane</location>
        <topology evidence="1">Multi-pass membrane protein</topology>
    </subcellularLocation>
</comment>
<name>A0A1L8CL82_9PROT</name>
<dbReference type="PANTHER" id="PTHR31272:SF4">
    <property type="entry name" value="CYTOCHROME C-TYPE BIOGENESIS PROTEIN HI_1454-RELATED"/>
    <property type="match status" value="1"/>
</dbReference>
<evidence type="ECO:0000313" key="9">
    <source>
        <dbReference type="EMBL" id="GAV19662.1"/>
    </source>
</evidence>
<feature type="domain" description="Cytochrome C biogenesis protein transmembrane" evidence="8">
    <location>
        <begin position="6"/>
        <end position="218"/>
    </location>
</feature>
<feature type="transmembrane region" description="Helical" evidence="7">
    <location>
        <begin position="60"/>
        <end position="84"/>
    </location>
</feature>
<keyword evidence="4" id="KW-0201">Cytochrome c-type biogenesis</keyword>
<evidence type="ECO:0000259" key="8">
    <source>
        <dbReference type="Pfam" id="PF02683"/>
    </source>
</evidence>
<dbReference type="OrthoDB" id="9803065at2"/>
<dbReference type="RefSeq" id="WP_072658915.1">
    <property type="nucleotide sequence ID" value="NZ_BDFD01000003.1"/>
</dbReference>
<evidence type="ECO:0000256" key="4">
    <source>
        <dbReference type="ARBA" id="ARBA00022748"/>
    </source>
</evidence>
<evidence type="ECO:0000256" key="2">
    <source>
        <dbReference type="ARBA" id="ARBA00006143"/>
    </source>
</evidence>
<feature type="transmembrane region" description="Helical" evidence="7">
    <location>
        <begin position="90"/>
        <end position="110"/>
    </location>
</feature>
<protein>
    <submittedName>
        <fullName evidence="9">Cytochrome c-type biogenesis protein</fullName>
    </submittedName>
</protein>
<dbReference type="EMBL" id="BDFD01000003">
    <property type="protein sequence ID" value="GAV19662.1"/>
    <property type="molecule type" value="Genomic_DNA"/>
</dbReference>
<accession>A0A1L8CL82</accession>
<proteinExistence type="inferred from homology"/>
<feature type="transmembrane region" description="Helical" evidence="7">
    <location>
        <begin position="6"/>
        <end position="32"/>
    </location>
</feature>
<gene>
    <name evidence="9" type="ORF">MMIC_P0613</name>
</gene>
<feature type="transmembrane region" description="Helical" evidence="7">
    <location>
        <begin position="131"/>
        <end position="158"/>
    </location>
</feature>
<evidence type="ECO:0000313" key="10">
    <source>
        <dbReference type="Proteomes" id="UP000231632"/>
    </source>
</evidence>
<organism evidence="9 10">
    <name type="scientific">Mariprofundus micogutta</name>
    <dbReference type="NCBI Taxonomy" id="1921010"/>
    <lineage>
        <taxon>Bacteria</taxon>
        <taxon>Pseudomonadati</taxon>
        <taxon>Pseudomonadota</taxon>
        <taxon>Candidatius Mariprofundia</taxon>
        <taxon>Mariprofundales</taxon>
        <taxon>Mariprofundaceae</taxon>
        <taxon>Mariprofundus</taxon>
    </lineage>
</organism>
<dbReference type="STRING" id="1921010.MMIC_P0613"/>
<keyword evidence="5 7" id="KW-1133">Transmembrane helix</keyword>
<evidence type="ECO:0000256" key="6">
    <source>
        <dbReference type="ARBA" id="ARBA00023136"/>
    </source>
</evidence>
<dbReference type="Proteomes" id="UP000231632">
    <property type="component" value="Unassembled WGS sequence"/>
</dbReference>
<comment type="similarity">
    <text evidence="2">Belongs to the DsbD family.</text>
</comment>
<dbReference type="GO" id="GO:0017004">
    <property type="term" value="P:cytochrome complex assembly"/>
    <property type="evidence" value="ECO:0007669"/>
    <property type="project" value="UniProtKB-KW"/>
</dbReference>
<keyword evidence="10" id="KW-1185">Reference proteome</keyword>
<sequence length="251" mass="26665">MIEVTYAGALLAGLLSFLSPCVLPLVPAYLSYISGVSVNELRQHDAQAGSARRHALIQSLWFIAGFSLVFIALGASASLLGQWMLSNMAILAKFAGIVIVIFGLHYAGIIRIPLLMMEARFDAGGVNAKHGIGALVLGSAFAFGWTPCIGPILGAILAVAGAQAEMMRGVALLGVYSLGLAIPFLLAALATDSFLRWSQRFKHHFDLVEKLSGILLIIVGAMIFLGSFSIVSGWLIEWFPALADIEGSFSQ</sequence>
<feature type="transmembrane region" description="Helical" evidence="7">
    <location>
        <begin position="211"/>
        <end position="236"/>
    </location>
</feature>
<comment type="caution">
    <text evidence="9">The sequence shown here is derived from an EMBL/GenBank/DDBJ whole genome shotgun (WGS) entry which is preliminary data.</text>
</comment>
<keyword evidence="3 7" id="KW-0812">Transmembrane</keyword>
<keyword evidence="6 7" id="KW-0472">Membrane</keyword>